<dbReference type="PANTHER" id="PTHR31973:SF187">
    <property type="entry name" value="MUTATOR TRANSPOSASE MUDRA PROTEIN"/>
    <property type="match status" value="1"/>
</dbReference>
<keyword evidence="3" id="KW-1185">Reference proteome</keyword>
<feature type="compositionally biased region" description="Polar residues" evidence="1">
    <location>
        <begin position="399"/>
        <end position="461"/>
    </location>
</feature>
<evidence type="ECO:0008006" key="4">
    <source>
        <dbReference type="Google" id="ProtNLM"/>
    </source>
</evidence>
<feature type="compositionally biased region" description="Low complexity" evidence="1">
    <location>
        <begin position="360"/>
        <end position="389"/>
    </location>
</feature>
<dbReference type="EMBL" id="WHWC01000008">
    <property type="protein sequence ID" value="KAG8377192.1"/>
    <property type="molecule type" value="Genomic_DNA"/>
</dbReference>
<reference evidence="2" key="1">
    <citation type="submission" date="2019-10" db="EMBL/GenBank/DDBJ databases">
        <authorList>
            <person name="Zhang R."/>
            <person name="Pan Y."/>
            <person name="Wang J."/>
            <person name="Ma R."/>
            <person name="Yu S."/>
        </authorList>
    </citation>
    <scope>NUCLEOTIDE SEQUENCE</scope>
    <source>
        <strain evidence="2">LA-IB0</strain>
        <tissue evidence="2">Leaf</tissue>
    </source>
</reference>
<evidence type="ECO:0000256" key="1">
    <source>
        <dbReference type="SAM" id="MobiDB-lite"/>
    </source>
</evidence>
<feature type="compositionally biased region" description="Low complexity" evidence="1">
    <location>
        <begin position="549"/>
        <end position="564"/>
    </location>
</feature>
<dbReference type="Proteomes" id="UP000826271">
    <property type="component" value="Unassembled WGS sequence"/>
</dbReference>
<gene>
    <name evidence="2" type="ORF">BUALT_Bualt08G0002600</name>
</gene>
<dbReference type="AlphaFoldDB" id="A0AAV6XB47"/>
<organism evidence="2 3">
    <name type="scientific">Buddleja alternifolia</name>
    <dbReference type="NCBI Taxonomy" id="168488"/>
    <lineage>
        <taxon>Eukaryota</taxon>
        <taxon>Viridiplantae</taxon>
        <taxon>Streptophyta</taxon>
        <taxon>Embryophyta</taxon>
        <taxon>Tracheophyta</taxon>
        <taxon>Spermatophyta</taxon>
        <taxon>Magnoliopsida</taxon>
        <taxon>eudicotyledons</taxon>
        <taxon>Gunneridae</taxon>
        <taxon>Pentapetalae</taxon>
        <taxon>asterids</taxon>
        <taxon>lamiids</taxon>
        <taxon>Lamiales</taxon>
        <taxon>Scrophulariaceae</taxon>
        <taxon>Buddlejeae</taxon>
        <taxon>Buddleja</taxon>
    </lineage>
</organism>
<feature type="region of interest" description="Disordered" evidence="1">
    <location>
        <begin position="545"/>
        <end position="589"/>
    </location>
</feature>
<sequence length="589" mass="66378">MYNNFKGRFKGEELKRLFWRATSTYNVRQHQRVMREIERVHPKRGNAQTPYEWMNDIPAIHWARCFFPSRTKCDVLVNNISESFNSYLLETRELPIIDMFEWIRRKCMSIIQTKREGMEKYSGVICPNIDKKIQKQRLEGKNCHPTWGGDDRFEVQQNLDNHIVYLSDRHCSSGMFQLVGYLCCHAFVCIAQMRFEVEDYVDPYLKKDTYLRVYRHMINPVPGMNEYEESTLGVVDPPNVVPRAGRPRKVRRRDGNDRRGQTNVLRKGLTHTCTICREQGHNKAGHNKHTSQTQVPPEAATKDVPPPSQYTSVAYATEDSQVPPPSLSEASNSVSHSRRRVASQKPPQLAQPRTRQPAWRPTGTSTSTQPRTRQTASQTRTRQSASQQRTRQRKTASQPLNRSNQMPSVGSQTRESQTASQPSVASTQMPLVPRTRTQTASGRTGHTSSHNRGATQTTQDPSAGGHSSPHLSAVEVPTQSSQGPLRIQAQDNQFQLKQSNQFQLTQSILRKLQKMKHVPNPTPNPAFKKLSTASSILRAVSASYRPIGTSATSSSSVPTTTSTSMPRGTFASSKPTPENSEVAGPSPKM</sequence>
<name>A0AAV6XB47_9LAMI</name>
<proteinExistence type="predicted"/>
<comment type="caution">
    <text evidence="2">The sequence shown here is derived from an EMBL/GenBank/DDBJ whole genome shotgun (WGS) entry which is preliminary data.</text>
</comment>
<feature type="region of interest" description="Disordered" evidence="1">
    <location>
        <begin position="280"/>
        <end position="483"/>
    </location>
</feature>
<feature type="region of interest" description="Disordered" evidence="1">
    <location>
        <begin position="234"/>
        <end position="266"/>
    </location>
</feature>
<feature type="compositionally biased region" description="Polar residues" evidence="1">
    <location>
        <begin position="309"/>
        <end position="320"/>
    </location>
</feature>
<evidence type="ECO:0000313" key="3">
    <source>
        <dbReference type="Proteomes" id="UP000826271"/>
    </source>
</evidence>
<protein>
    <recommendedName>
        <fullName evidence="4">SWIM-type domain-containing protein</fullName>
    </recommendedName>
</protein>
<accession>A0AAV6XB47</accession>
<dbReference type="PANTHER" id="PTHR31973">
    <property type="entry name" value="POLYPROTEIN, PUTATIVE-RELATED"/>
    <property type="match status" value="1"/>
</dbReference>
<evidence type="ECO:0000313" key="2">
    <source>
        <dbReference type="EMBL" id="KAG8377192.1"/>
    </source>
</evidence>
<feature type="compositionally biased region" description="Polar residues" evidence="1">
    <location>
        <begin position="570"/>
        <end position="579"/>
    </location>
</feature>